<dbReference type="Gramene" id="PRQ51624">
    <property type="protein sequence ID" value="PRQ51624"/>
    <property type="gene ID" value="RchiOBHm_Chr2g0146511"/>
</dbReference>
<feature type="transmembrane region" description="Helical" evidence="1">
    <location>
        <begin position="21"/>
        <end position="51"/>
    </location>
</feature>
<organism evidence="2 3">
    <name type="scientific">Rosa chinensis</name>
    <name type="common">China rose</name>
    <dbReference type="NCBI Taxonomy" id="74649"/>
    <lineage>
        <taxon>Eukaryota</taxon>
        <taxon>Viridiplantae</taxon>
        <taxon>Streptophyta</taxon>
        <taxon>Embryophyta</taxon>
        <taxon>Tracheophyta</taxon>
        <taxon>Spermatophyta</taxon>
        <taxon>Magnoliopsida</taxon>
        <taxon>eudicotyledons</taxon>
        <taxon>Gunneridae</taxon>
        <taxon>Pentapetalae</taxon>
        <taxon>rosids</taxon>
        <taxon>fabids</taxon>
        <taxon>Rosales</taxon>
        <taxon>Rosaceae</taxon>
        <taxon>Rosoideae</taxon>
        <taxon>Rosoideae incertae sedis</taxon>
        <taxon>Rosa</taxon>
    </lineage>
</organism>
<dbReference type="EMBL" id="PDCK01000040">
    <property type="protein sequence ID" value="PRQ51624.1"/>
    <property type="molecule type" value="Genomic_DNA"/>
</dbReference>
<gene>
    <name evidence="2" type="ORF">RchiOBHm_Chr2g0146511</name>
</gene>
<comment type="caution">
    <text evidence="2">The sequence shown here is derived from an EMBL/GenBank/DDBJ whole genome shotgun (WGS) entry which is preliminary data.</text>
</comment>
<keyword evidence="1" id="KW-0472">Membrane</keyword>
<protein>
    <submittedName>
        <fullName evidence="2">Uncharacterized protein</fullName>
    </submittedName>
</protein>
<keyword evidence="3" id="KW-1185">Reference proteome</keyword>
<evidence type="ECO:0000313" key="2">
    <source>
        <dbReference type="EMBL" id="PRQ51624.1"/>
    </source>
</evidence>
<reference evidence="2 3" key="1">
    <citation type="journal article" date="2018" name="Nat. Genet.">
        <title>The Rosa genome provides new insights in the design of modern roses.</title>
        <authorList>
            <person name="Bendahmane M."/>
        </authorList>
    </citation>
    <scope>NUCLEOTIDE SEQUENCE [LARGE SCALE GENOMIC DNA]</scope>
    <source>
        <strain evidence="3">cv. Old Blush</strain>
    </source>
</reference>
<name>A0A2P6RYX0_ROSCH</name>
<keyword evidence="1" id="KW-1133">Transmembrane helix</keyword>
<keyword evidence="1" id="KW-0812">Transmembrane</keyword>
<evidence type="ECO:0000313" key="3">
    <source>
        <dbReference type="Proteomes" id="UP000238479"/>
    </source>
</evidence>
<dbReference type="Proteomes" id="UP000238479">
    <property type="component" value="Chromosome 2"/>
</dbReference>
<sequence length="52" mass="6207">MFVVHIGFMWLMLNGCGNIRSWFLFVCTITCLSRSLRISTFIFSFVFQWLVH</sequence>
<dbReference type="AlphaFoldDB" id="A0A2P6RYX0"/>
<evidence type="ECO:0000256" key="1">
    <source>
        <dbReference type="SAM" id="Phobius"/>
    </source>
</evidence>
<proteinExistence type="predicted"/>
<accession>A0A2P6RYX0</accession>